<name>A0A2P8HA53_CHINA</name>
<dbReference type="Proteomes" id="UP000240971">
    <property type="component" value="Unassembled WGS sequence"/>
</dbReference>
<sequence>MKKMIFIVITITGISHISLAQEIPGKLSGGLESNNQYYVDDKATQAKAPRDKIATNSYFTLNYTLKNFYAGIQLESYLSALMGYPEGLKGTKLTHRFAGYRTDKIDITAGNFYEQYGNGLIFRSYEERQLGIDNMMDGVNVRFTPLKSIRFKASYGLQRVLMDNGEGIVRGADLELDPLDLLKIKHNWGLTIGGSVVNRYQKYTGPDDVFPPEVNAYSARFGLTHAHYDLNMEYVSKSADPTDLNKNIFKKGSVLYINQTITTNKGLSMDIAFRRMESMDFRTDRTQKDNIAVVNYLPALTKLYTYSLPNLYPYAAQSMGEIGGKADIYYHFKRGSTLGGRYGTKLSLTASLYRNLDTVRLKSKEGFRSAFWRFGPTALYNDVNISMERRWSPQIKTIFSYMNLNYNQGYIQGPGYGMVNANMAIADVLLNFDRKNALRVELQHLWTVDDEKNWAAALLEYSYAPGWSCFAGDMLNYQSKKIHYFSVGGAYNYKAARVSLSYGRQRAGLLCVGGICRMVPAYSGASLSFTYNF</sequence>
<comment type="caution">
    <text evidence="1">The sequence shown here is derived from an EMBL/GenBank/DDBJ whole genome shotgun (WGS) entry which is preliminary data.</text>
</comment>
<dbReference type="Pfam" id="PF19494">
    <property type="entry name" value="DUF6029"/>
    <property type="match status" value="1"/>
</dbReference>
<protein>
    <submittedName>
        <fullName evidence="1">Uncharacterized protein</fullName>
    </submittedName>
</protein>
<keyword evidence="2" id="KW-1185">Reference proteome</keyword>
<reference evidence="1 2" key="1">
    <citation type="submission" date="2018-03" db="EMBL/GenBank/DDBJ databases">
        <title>Genomic Encyclopedia of Archaeal and Bacterial Type Strains, Phase II (KMG-II): from individual species to whole genera.</title>
        <authorList>
            <person name="Goeker M."/>
        </authorList>
    </citation>
    <scope>NUCLEOTIDE SEQUENCE [LARGE SCALE GENOMIC DNA]</scope>
    <source>
        <strain evidence="1 2">DSM 24859</strain>
    </source>
</reference>
<organism evidence="1 2">
    <name type="scientific">Chitinophaga niastensis</name>
    <dbReference type="NCBI Taxonomy" id="536980"/>
    <lineage>
        <taxon>Bacteria</taxon>
        <taxon>Pseudomonadati</taxon>
        <taxon>Bacteroidota</taxon>
        <taxon>Chitinophagia</taxon>
        <taxon>Chitinophagales</taxon>
        <taxon>Chitinophagaceae</taxon>
        <taxon>Chitinophaga</taxon>
    </lineage>
</organism>
<dbReference type="EMBL" id="PYAW01000009">
    <property type="protein sequence ID" value="PSL43059.1"/>
    <property type="molecule type" value="Genomic_DNA"/>
</dbReference>
<evidence type="ECO:0000313" key="2">
    <source>
        <dbReference type="Proteomes" id="UP000240971"/>
    </source>
</evidence>
<dbReference type="AlphaFoldDB" id="A0A2P8HA53"/>
<accession>A0A2P8HA53</accession>
<gene>
    <name evidence="1" type="ORF">CLV51_10953</name>
</gene>
<evidence type="ECO:0000313" key="1">
    <source>
        <dbReference type="EMBL" id="PSL43059.1"/>
    </source>
</evidence>
<dbReference type="InterPro" id="IPR046070">
    <property type="entry name" value="DUF6029"/>
</dbReference>
<proteinExistence type="predicted"/>
<dbReference type="RefSeq" id="WP_106531154.1">
    <property type="nucleotide sequence ID" value="NZ_PYAW01000009.1"/>
</dbReference>
<dbReference type="OrthoDB" id="5480631at2"/>